<feature type="transmembrane region" description="Helical" evidence="2">
    <location>
        <begin position="6"/>
        <end position="25"/>
    </location>
</feature>
<dbReference type="RefSeq" id="WP_111345111.1">
    <property type="nucleotide sequence ID" value="NZ_QLII01000001.1"/>
</dbReference>
<evidence type="ECO:0000313" key="3">
    <source>
        <dbReference type="EMBL" id="RAI76030.1"/>
    </source>
</evidence>
<dbReference type="AlphaFoldDB" id="A0A327NKX4"/>
<evidence type="ECO:0000256" key="1">
    <source>
        <dbReference type="SAM" id="Coils"/>
    </source>
</evidence>
<accession>A0A327NKX4</accession>
<keyword evidence="2" id="KW-1133">Transmembrane helix</keyword>
<keyword evidence="2" id="KW-0472">Membrane</keyword>
<evidence type="ECO:0000313" key="4">
    <source>
        <dbReference type="Proteomes" id="UP000249016"/>
    </source>
</evidence>
<name>A0A327NKX4_9BACT</name>
<comment type="caution">
    <text evidence="3">The sequence shown here is derived from an EMBL/GenBank/DDBJ whole genome shotgun (WGS) entry which is preliminary data.</text>
</comment>
<protein>
    <submittedName>
        <fullName evidence="3">Uncharacterized protein</fullName>
    </submittedName>
</protein>
<dbReference type="Proteomes" id="UP000249016">
    <property type="component" value="Unassembled WGS sequence"/>
</dbReference>
<dbReference type="EMBL" id="QLII01000001">
    <property type="protein sequence ID" value="RAI76030.1"/>
    <property type="molecule type" value="Genomic_DNA"/>
</dbReference>
<reference evidence="3 4" key="1">
    <citation type="submission" date="2018-06" db="EMBL/GenBank/DDBJ databases">
        <title>Spirosoma sp. HMF3257 Genome sequencing and assembly.</title>
        <authorList>
            <person name="Kang H."/>
            <person name="Cha I."/>
            <person name="Kim H."/>
            <person name="Kang J."/>
            <person name="Joh K."/>
        </authorList>
    </citation>
    <scope>NUCLEOTIDE SEQUENCE [LARGE SCALE GENOMIC DNA]</scope>
    <source>
        <strain evidence="3 4">HMF3257</strain>
    </source>
</reference>
<keyword evidence="2" id="KW-0812">Transmembrane</keyword>
<feature type="coiled-coil region" evidence="1">
    <location>
        <begin position="40"/>
        <end position="127"/>
    </location>
</feature>
<proteinExistence type="predicted"/>
<sequence>MLYYFAYTLITAFFSIIIWLCYSVISNFGKDKKEFKLYYIDLFEGKYNILENRLNLLSKELESSEVEIKFPELARVKKEIEFLKKKVLETKKQEISDLRDQFSINMIDRVRDNIENLGKEIESYEMKIKRNNIS</sequence>
<keyword evidence="4" id="KW-1185">Reference proteome</keyword>
<gene>
    <name evidence="3" type="ORF">HMF3257_20940</name>
</gene>
<keyword evidence="1" id="KW-0175">Coiled coil</keyword>
<evidence type="ECO:0000256" key="2">
    <source>
        <dbReference type="SAM" id="Phobius"/>
    </source>
</evidence>
<organism evidence="3 4">
    <name type="scientific">Spirosoma telluris</name>
    <dbReference type="NCBI Taxonomy" id="2183553"/>
    <lineage>
        <taxon>Bacteria</taxon>
        <taxon>Pseudomonadati</taxon>
        <taxon>Bacteroidota</taxon>
        <taxon>Cytophagia</taxon>
        <taxon>Cytophagales</taxon>
        <taxon>Cytophagaceae</taxon>
        <taxon>Spirosoma</taxon>
    </lineage>
</organism>